<dbReference type="PANTHER" id="PTHR11895:SF152">
    <property type="entry name" value="GLUTAMYL-TRNA(GLN) AMIDOTRANSFERASE, SUBUNIT A (AFU_ORTHOLOGUE AFUA_7G06800)"/>
    <property type="match status" value="1"/>
</dbReference>
<feature type="signal peptide" evidence="1">
    <location>
        <begin position="1"/>
        <end position="18"/>
    </location>
</feature>
<dbReference type="Pfam" id="PF01425">
    <property type="entry name" value="Amidase"/>
    <property type="match status" value="1"/>
</dbReference>
<accession>A0ABR0BGH4</accession>
<dbReference type="InterPro" id="IPR000120">
    <property type="entry name" value="Amidase"/>
</dbReference>
<sequence>MDILCLAILAALTGNVAGNVIPRGVSLAVNGVDYFISPYSQAGGHGRVPSTFLETVFLAGLTEATGSTEKTYHPDGKSTGYPLASPSTPSGPYFMDTSSGRLHQAFRLYDDFAGAFSQSLFQRPDGRFETLSAQVPASGSLTVGVPSRLYSRRSRDKPLAGVRIGVKDIFALAGVKQSNGNRACVIVGLQKASQFANGEAATADWVDYHAPFNPRGDGYQDASSSSSGAGASIASYEWLDLAIGSDTGGSIRGPATVQGYLAIDLRMVCAALYGGNYTSFKTKPSYPKAVYLLGFSGKNSTRASMQMNFVTDLAGFLGATVQAIDLEERWKATAQGNASTQTLSQLLNTTYATLTTKEQTKLVRDPFYKDYAAAHGGRRPFVDPVPLARWAWGDSQPESVLADAVHNKTLFMECFIGRNTYLNPPLPPFGYSASKISVFSEVPDSVFPIGQVPTFSSITGHDEFLPVVVNVVVAKGCDGLLPRLAGDLIAAGILQAPKVGAGLTGGEILLRRDLH</sequence>
<dbReference type="PANTHER" id="PTHR11895">
    <property type="entry name" value="TRANSAMIDASE"/>
    <property type="match status" value="1"/>
</dbReference>
<evidence type="ECO:0000256" key="1">
    <source>
        <dbReference type="SAM" id="SignalP"/>
    </source>
</evidence>
<organism evidence="3 4">
    <name type="scientific">Purpureocillium lilacinum</name>
    <name type="common">Paecilomyces lilacinus</name>
    <dbReference type="NCBI Taxonomy" id="33203"/>
    <lineage>
        <taxon>Eukaryota</taxon>
        <taxon>Fungi</taxon>
        <taxon>Dikarya</taxon>
        <taxon>Ascomycota</taxon>
        <taxon>Pezizomycotina</taxon>
        <taxon>Sordariomycetes</taxon>
        <taxon>Hypocreomycetidae</taxon>
        <taxon>Hypocreales</taxon>
        <taxon>Ophiocordycipitaceae</taxon>
        <taxon>Purpureocillium</taxon>
    </lineage>
</organism>
<keyword evidence="4" id="KW-1185">Reference proteome</keyword>
<gene>
    <name evidence="3" type="ORF">Purlil1_12575</name>
</gene>
<evidence type="ECO:0000313" key="4">
    <source>
        <dbReference type="Proteomes" id="UP001287286"/>
    </source>
</evidence>
<feature type="domain" description="Amidase" evidence="2">
    <location>
        <begin position="185"/>
        <end position="259"/>
    </location>
</feature>
<evidence type="ECO:0000259" key="2">
    <source>
        <dbReference type="Pfam" id="PF01425"/>
    </source>
</evidence>
<protein>
    <recommendedName>
        <fullName evidence="2">Amidase domain-containing protein</fullName>
    </recommendedName>
</protein>
<dbReference type="Proteomes" id="UP001287286">
    <property type="component" value="Unassembled WGS sequence"/>
</dbReference>
<reference evidence="3 4" key="1">
    <citation type="journal article" date="2024" name="Microbiol. Resour. Announc.">
        <title>Genome annotations for the ascomycete fungi Trichoderma harzianum, Trichoderma aggressivum, and Purpureocillium lilacinum.</title>
        <authorList>
            <person name="Beijen E.P.W."/>
            <person name="Ohm R.A."/>
        </authorList>
    </citation>
    <scope>NUCLEOTIDE SEQUENCE [LARGE SCALE GENOMIC DNA]</scope>
    <source>
        <strain evidence="3 4">CBS 150709</strain>
    </source>
</reference>
<dbReference type="Gene3D" id="3.90.1300.10">
    <property type="entry name" value="Amidase signature (AS) domain"/>
    <property type="match status" value="1"/>
</dbReference>
<comment type="caution">
    <text evidence="3">The sequence shown here is derived from an EMBL/GenBank/DDBJ whole genome shotgun (WGS) entry which is preliminary data.</text>
</comment>
<dbReference type="InterPro" id="IPR023631">
    <property type="entry name" value="Amidase_dom"/>
</dbReference>
<proteinExistence type="predicted"/>
<feature type="chain" id="PRO_5045594934" description="Amidase domain-containing protein" evidence="1">
    <location>
        <begin position="19"/>
        <end position="515"/>
    </location>
</feature>
<evidence type="ECO:0000313" key="3">
    <source>
        <dbReference type="EMBL" id="KAK4076842.1"/>
    </source>
</evidence>
<dbReference type="InterPro" id="IPR036928">
    <property type="entry name" value="AS_sf"/>
</dbReference>
<name>A0ABR0BGH4_PURLI</name>
<keyword evidence="1" id="KW-0732">Signal</keyword>
<dbReference type="EMBL" id="JAWRVI010000113">
    <property type="protein sequence ID" value="KAK4076842.1"/>
    <property type="molecule type" value="Genomic_DNA"/>
</dbReference>
<dbReference type="SUPFAM" id="SSF75304">
    <property type="entry name" value="Amidase signature (AS) enzymes"/>
    <property type="match status" value="1"/>
</dbReference>